<reference evidence="9 10" key="1">
    <citation type="journal article" date="2015" name="Antonie Van Leeuwenhoek">
        <title>Thioclava indica sp. nov., isolated from surface seawater of the Indian Ocean.</title>
        <authorList>
            <person name="Liu Y."/>
            <person name="Lai Q."/>
            <person name="Du J."/>
            <person name="Xu H."/>
            <person name="Jiang L."/>
            <person name="Shao Z."/>
        </authorList>
    </citation>
    <scope>NUCLEOTIDE SEQUENCE [LARGE SCALE GENOMIC DNA]</scope>
    <source>
        <strain evidence="9 10">DT23-4</strain>
    </source>
</reference>
<dbReference type="GO" id="GO:0044038">
    <property type="term" value="P:cell wall macromolecule biosynthetic process"/>
    <property type="evidence" value="ECO:0007669"/>
    <property type="project" value="TreeGrafter"/>
</dbReference>
<keyword evidence="2" id="KW-1003">Cell membrane</keyword>
<keyword evidence="3" id="KW-0808">Transferase</keyword>
<evidence type="ECO:0000256" key="1">
    <source>
        <dbReference type="ARBA" id="ARBA00004651"/>
    </source>
</evidence>
<dbReference type="Pfam" id="PF00953">
    <property type="entry name" value="Glycos_transf_4"/>
    <property type="match status" value="1"/>
</dbReference>
<dbReference type="OrthoDB" id="9783652at2"/>
<dbReference type="PANTHER" id="PTHR22926:SF3">
    <property type="entry name" value="UNDECAPRENYL-PHOSPHATE ALPHA-N-ACETYLGLUCOSAMINYL 1-PHOSPHATE TRANSFERASE"/>
    <property type="match status" value="1"/>
</dbReference>
<dbReference type="PANTHER" id="PTHR22926">
    <property type="entry name" value="PHOSPHO-N-ACETYLMURAMOYL-PENTAPEPTIDE-TRANSFERASE"/>
    <property type="match status" value="1"/>
</dbReference>
<evidence type="ECO:0000256" key="5">
    <source>
        <dbReference type="ARBA" id="ARBA00022989"/>
    </source>
</evidence>
<keyword evidence="5 8" id="KW-1133">Transmembrane helix</keyword>
<evidence type="ECO:0000313" key="10">
    <source>
        <dbReference type="Proteomes" id="UP000027471"/>
    </source>
</evidence>
<feature type="transmembrane region" description="Helical" evidence="8">
    <location>
        <begin position="240"/>
        <end position="260"/>
    </location>
</feature>
<feature type="transmembrane region" description="Helical" evidence="8">
    <location>
        <begin position="186"/>
        <end position="204"/>
    </location>
</feature>
<feature type="transmembrane region" description="Helical" evidence="8">
    <location>
        <begin position="50"/>
        <end position="67"/>
    </location>
</feature>
<dbReference type="CDD" id="cd06912">
    <property type="entry name" value="GT_MraY_like"/>
    <property type="match status" value="1"/>
</dbReference>
<feature type="binding site" evidence="7">
    <location>
        <position position="155"/>
    </location>
    <ligand>
        <name>Mg(2+)</name>
        <dbReference type="ChEBI" id="CHEBI:18420"/>
    </ligand>
</feature>
<comment type="caution">
    <text evidence="9">The sequence shown here is derived from an EMBL/GenBank/DDBJ whole genome shotgun (WGS) entry which is preliminary data.</text>
</comment>
<feature type="transmembrane region" description="Helical" evidence="8">
    <location>
        <begin position="133"/>
        <end position="151"/>
    </location>
</feature>
<sequence length="367" mass="39732">MLDLGYGLIAFLASFFTALVIVKTQKFHGFLTQDGLAGVQKIHSTATPRIGGIALLLGVIVAGFFLTSEAQKLWWTICLCAVPAFGSGFIEDLTKKVGAKWRLLATVLAGLIFCLVTGYNLERADIPGLDFLLTYPTFGIALTAFTIGGVANSLNIIDGVNGLASGSAIIILSGFAVLAGESGDEAMLAICLIMIGAIAGFFVLNFPTGKIFFGDAGAYATGFVLAVIGIILPLRNPEFSPLIALLALSYPIIETMVSIYRRTRREGTHPGEADRLHLHSLVYRYRAKRLADLLGRPNLRNALTAVVLWSLTLVATTFMVLGAHSPFVLLLGGAFVFWLYTLLYRRVALLSQLRKAWRQRHRILPGE</sequence>
<name>A0A074K9N0_9RHOB</name>
<comment type="cofactor">
    <cofactor evidence="7">
        <name>Mg(2+)</name>
        <dbReference type="ChEBI" id="CHEBI:18420"/>
    </cofactor>
</comment>
<keyword evidence="6 8" id="KW-0472">Membrane</keyword>
<feature type="transmembrane region" description="Helical" evidence="8">
    <location>
        <begin position="6"/>
        <end position="22"/>
    </location>
</feature>
<dbReference type="GO" id="GO:0016780">
    <property type="term" value="F:phosphotransferase activity, for other substituted phosphate groups"/>
    <property type="evidence" value="ECO:0007669"/>
    <property type="project" value="InterPro"/>
</dbReference>
<feature type="transmembrane region" description="Helical" evidence="8">
    <location>
        <begin position="73"/>
        <end position="91"/>
    </location>
</feature>
<feature type="binding site" evidence="7">
    <location>
        <position position="215"/>
    </location>
    <ligand>
        <name>Mg(2+)</name>
        <dbReference type="ChEBI" id="CHEBI:18420"/>
    </ligand>
</feature>
<evidence type="ECO:0000256" key="4">
    <source>
        <dbReference type="ARBA" id="ARBA00022692"/>
    </source>
</evidence>
<feature type="transmembrane region" description="Helical" evidence="8">
    <location>
        <begin position="216"/>
        <end position="234"/>
    </location>
</feature>
<evidence type="ECO:0008006" key="11">
    <source>
        <dbReference type="Google" id="ProtNLM"/>
    </source>
</evidence>
<evidence type="ECO:0000256" key="7">
    <source>
        <dbReference type="PIRSR" id="PIRSR600715-1"/>
    </source>
</evidence>
<proteinExistence type="predicted"/>
<keyword evidence="4 8" id="KW-0812">Transmembrane</keyword>
<dbReference type="GO" id="GO:0005886">
    <property type="term" value="C:plasma membrane"/>
    <property type="evidence" value="ECO:0007669"/>
    <property type="project" value="UniProtKB-SubCell"/>
</dbReference>
<evidence type="ECO:0000313" key="9">
    <source>
        <dbReference type="EMBL" id="KEO58242.1"/>
    </source>
</evidence>
<evidence type="ECO:0000256" key="6">
    <source>
        <dbReference type="ARBA" id="ARBA00023136"/>
    </source>
</evidence>
<dbReference type="Proteomes" id="UP000027471">
    <property type="component" value="Unassembled WGS sequence"/>
</dbReference>
<dbReference type="eggNOG" id="COG0472">
    <property type="taxonomic scope" value="Bacteria"/>
</dbReference>
<accession>A0A074K9N0</accession>
<dbReference type="GO" id="GO:0009103">
    <property type="term" value="P:lipopolysaccharide biosynthetic process"/>
    <property type="evidence" value="ECO:0007669"/>
    <property type="project" value="TreeGrafter"/>
</dbReference>
<dbReference type="EMBL" id="AUNB01000036">
    <property type="protein sequence ID" value="KEO58242.1"/>
    <property type="molecule type" value="Genomic_DNA"/>
</dbReference>
<dbReference type="AlphaFoldDB" id="A0A074K9N0"/>
<evidence type="ECO:0000256" key="3">
    <source>
        <dbReference type="ARBA" id="ARBA00022679"/>
    </source>
</evidence>
<dbReference type="RefSeq" id="WP_038131481.1">
    <property type="nucleotide sequence ID" value="NZ_AUNB01000036.1"/>
</dbReference>
<evidence type="ECO:0000256" key="8">
    <source>
        <dbReference type="SAM" id="Phobius"/>
    </source>
</evidence>
<feature type="transmembrane region" description="Helical" evidence="8">
    <location>
        <begin position="327"/>
        <end position="344"/>
    </location>
</feature>
<protein>
    <recommendedName>
        <fullName evidence="11">Glycosyl transferase family 4</fullName>
    </recommendedName>
</protein>
<dbReference type="InterPro" id="IPR000715">
    <property type="entry name" value="Glycosyl_transferase_4"/>
</dbReference>
<feature type="transmembrane region" description="Helical" evidence="8">
    <location>
        <begin position="163"/>
        <end position="180"/>
    </location>
</feature>
<organism evidence="9 10">
    <name type="scientific">Thioclava indica</name>
    <dbReference type="NCBI Taxonomy" id="1353528"/>
    <lineage>
        <taxon>Bacteria</taxon>
        <taxon>Pseudomonadati</taxon>
        <taxon>Pseudomonadota</taxon>
        <taxon>Alphaproteobacteria</taxon>
        <taxon>Rhodobacterales</taxon>
        <taxon>Paracoccaceae</taxon>
        <taxon>Thioclava</taxon>
    </lineage>
</organism>
<feature type="transmembrane region" description="Helical" evidence="8">
    <location>
        <begin position="302"/>
        <end position="321"/>
    </location>
</feature>
<dbReference type="GO" id="GO:0046872">
    <property type="term" value="F:metal ion binding"/>
    <property type="evidence" value="ECO:0007669"/>
    <property type="project" value="UniProtKB-KW"/>
</dbReference>
<dbReference type="STRING" id="1353528.DT23_16710"/>
<dbReference type="GO" id="GO:0071555">
    <property type="term" value="P:cell wall organization"/>
    <property type="evidence" value="ECO:0007669"/>
    <property type="project" value="TreeGrafter"/>
</dbReference>
<evidence type="ECO:0000256" key="2">
    <source>
        <dbReference type="ARBA" id="ARBA00022475"/>
    </source>
</evidence>
<comment type="subcellular location">
    <subcellularLocation>
        <location evidence="1">Cell membrane</location>
        <topology evidence="1">Multi-pass membrane protein</topology>
    </subcellularLocation>
</comment>
<keyword evidence="7" id="KW-0479">Metal-binding</keyword>
<keyword evidence="7" id="KW-0460">Magnesium</keyword>
<feature type="transmembrane region" description="Helical" evidence="8">
    <location>
        <begin position="103"/>
        <end position="121"/>
    </location>
</feature>
<keyword evidence="10" id="KW-1185">Reference proteome</keyword>
<gene>
    <name evidence="9" type="ORF">DT23_16710</name>
</gene>